<feature type="domain" description="HTH arsR-type" evidence="1">
    <location>
        <begin position="1"/>
        <end position="90"/>
    </location>
</feature>
<dbReference type="AlphaFoldDB" id="A0A0G1IL43"/>
<name>A0A0G1IL43_9BACT</name>
<dbReference type="PANTHER" id="PTHR34293">
    <property type="entry name" value="HTH-TYPE TRANSCRIPTIONAL REGULATOR TRMBL2"/>
    <property type="match status" value="1"/>
</dbReference>
<reference evidence="2 3" key="1">
    <citation type="journal article" date="2015" name="Nature">
        <title>rRNA introns, odd ribosomes, and small enigmatic genomes across a large radiation of phyla.</title>
        <authorList>
            <person name="Brown C.T."/>
            <person name="Hug L.A."/>
            <person name="Thomas B.C."/>
            <person name="Sharon I."/>
            <person name="Castelle C.J."/>
            <person name="Singh A."/>
            <person name="Wilkins M.J."/>
            <person name="Williams K.H."/>
            <person name="Banfield J.F."/>
        </authorList>
    </citation>
    <scope>NUCLEOTIDE SEQUENCE [LARGE SCALE GENOMIC DNA]</scope>
</reference>
<proteinExistence type="predicted"/>
<protein>
    <submittedName>
        <fullName evidence="2">Transcriptional regulator, TrmB</fullName>
    </submittedName>
</protein>
<dbReference type="EMBL" id="LCIR01000006">
    <property type="protein sequence ID" value="KKT59895.1"/>
    <property type="molecule type" value="Genomic_DNA"/>
</dbReference>
<gene>
    <name evidence="2" type="ORF">UW53_C0006G0042</name>
</gene>
<dbReference type="InterPro" id="IPR001845">
    <property type="entry name" value="HTH_ArsR_DNA-bd_dom"/>
</dbReference>
<dbReference type="PROSITE" id="PS50987">
    <property type="entry name" value="HTH_ARSR_2"/>
    <property type="match status" value="1"/>
</dbReference>
<evidence type="ECO:0000313" key="3">
    <source>
        <dbReference type="Proteomes" id="UP000034087"/>
    </source>
</evidence>
<evidence type="ECO:0000259" key="1">
    <source>
        <dbReference type="PROSITE" id="PS50987"/>
    </source>
</evidence>
<organism evidence="2 3">
    <name type="scientific">Candidatus Giovannonibacteria bacterium GW2011_GWA1_44_25</name>
    <dbReference type="NCBI Taxonomy" id="1618645"/>
    <lineage>
        <taxon>Bacteria</taxon>
        <taxon>Candidatus Giovannoniibacteriota</taxon>
    </lineage>
</organism>
<dbReference type="InterPro" id="IPR036390">
    <property type="entry name" value="WH_DNA-bd_sf"/>
</dbReference>
<dbReference type="Pfam" id="PF01978">
    <property type="entry name" value="TrmB"/>
    <property type="match status" value="1"/>
</dbReference>
<dbReference type="Proteomes" id="UP000034087">
    <property type="component" value="Unassembled WGS sequence"/>
</dbReference>
<accession>A0A0G1IL43</accession>
<dbReference type="CDD" id="cd00090">
    <property type="entry name" value="HTH_ARSR"/>
    <property type="match status" value="1"/>
</dbReference>
<sequence>MLDELKKIGLSENEARVYLALLELGSETAQEIAKKAAVKRATTYVQLEALMKKGLVTSFEKGKKSYFRAEDPEHLIKIAEREKKMARERESALEEILPGLGKLYISSGERPRVRFFEGVEGLRTMQDEFLKTKEKEALGFSSADDILRIFPSHPAEYSPRRVRRGIHSKLIYTSSRGKILKKQDDELLREARYIPADKFPFTCDVAVYGNRVAISALRKNPIGVIIESEEIADSLKTIFNLAWEATEKYN</sequence>
<dbReference type="PANTHER" id="PTHR34293:SF1">
    <property type="entry name" value="HTH-TYPE TRANSCRIPTIONAL REGULATOR TRMBL2"/>
    <property type="match status" value="1"/>
</dbReference>
<evidence type="ECO:0000313" key="2">
    <source>
        <dbReference type="EMBL" id="KKT59895.1"/>
    </source>
</evidence>
<dbReference type="GO" id="GO:0003700">
    <property type="term" value="F:DNA-binding transcription factor activity"/>
    <property type="evidence" value="ECO:0007669"/>
    <property type="project" value="InterPro"/>
</dbReference>
<dbReference type="Gene3D" id="1.10.10.10">
    <property type="entry name" value="Winged helix-like DNA-binding domain superfamily/Winged helix DNA-binding domain"/>
    <property type="match status" value="1"/>
</dbReference>
<dbReference type="InterPro" id="IPR002831">
    <property type="entry name" value="Tscrpt_reg_TrmB_N"/>
</dbReference>
<comment type="caution">
    <text evidence="2">The sequence shown here is derived from an EMBL/GenBank/DDBJ whole genome shotgun (WGS) entry which is preliminary data.</text>
</comment>
<dbReference type="InterPro" id="IPR036388">
    <property type="entry name" value="WH-like_DNA-bd_sf"/>
</dbReference>
<dbReference type="SUPFAM" id="SSF46785">
    <property type="entry name" value="Winged helix' DNA-binding domain"/>
    <property type="match status" value="1"/>
</dbReference>
<dbReference type="InterPro" id="IPR051797">
    <property type="entry name" value="TrmB-like"/>
</dbReference>
<dbReference type="InterPro" id="IPR011991">
    <property type="entry name" value="ArsR-like_HTH"/>
</dbReference>